<feature type="compositionally biased region" description="Polar residues" evidence="5">
    <location>
        <begin position="327"/>
        <end position="339"/>
    </location>
</feature>
<dbReference type="CDD" id="cd00183">
    <property type="entry name" value="TFIIS_I"/>
    <property type="match status" value="1"/>
</dbReference>
<feature type="compositionally biased region" description="Polar residues" evidence="5">
    <location>
        <begin position="347"/>
        <end position="358"/>
    </location>
</feature>
<comment type="subcellular location">
    <subcellularLocation>
        <location evidence="1 3">Nucleus</location>
    </subcellularLocation>
</comment>
<feature type="region of interest" description="Disordered" evidence="5">
    <location>
        <begin position="267"/>
        <end position="370"/>
    </location>
</feature>
<reference evidence="6" key="1">
    <citation type="submission" date="2015-06" db="UniProtKB">
        <authorList>
            <consortium name="EnsemblPlants"/>
        </authorList>
    </citation>
    <scope>IDENTIFICATION</scope>
</reference>
<feature type="compositionally biased region" description="Basic and acidic residues" evidence="5">
    <location>
        <begin position="308"/>
        <end position="325"/>
    </location>
</feature>
<dbReference type="PANTHER" id="PTHR46554:SF2">
    <property type="entry name" value="TFIIS N-TERMINAL DOMAIN-CONTAINING PROTEIN"/>
    <property type="match status" value="1"/>
</dbReference>
<dbReference type="SMART" id="SM00509">
    <property type="entry name" value="TFS2N"/>
    <property type="match status" value="1"/>
</dbReference>
<dbReference type="SUPFAM" id="SSF47676">
    <property type="entry name" value="Conserved domain common to transcription factors TFIIS, elongin A, CRSP70"/>
    <property type="match status" value="1"/>
</dbReference>
<feature type="coiled-coil region" evidence="4">
    <location>
        <begin position="424"/>
        <end position="451"/>
    </location>
</feature>
<dbReference type="InterPro" id="IPR017923">
    <property type="entry name" value="TFIIS_N"/>
</dbReference>
<feature type="region of interest" description="Disordered" evidence="5">
    <location>
        <begin position="395"/>
        <end position="421"/>
    </location>
</feature>
<dbReference type="InterPro" id="IPR035441">
    <property type="entry name" value="TFIIS/LEDGF_dom_sf"/>
</dbReference>
<evidence type="ECO:0000256" key="1">
    <source>
        <dbReference type="ARBA" id="ARBA00004123"/>
    </source>
</evidence>
<feature type="compositionally biased region" description="Polar residues" evidence="5">
    <location>
        <begin position="215"/>
        <end position="227"/>
    </location>
</feature>
<organism evidence="6">
    <name type="scientific">Aegilops tauschii</name>
    <name type="common">Tausch's goatgrass</name>
    <name type="synonym">Aegilops squarrosa</name>
    <dbReference type="NCBI Taxonomy" id="37682"/>
    <lineage>
        <taxon>Eukaryota</taxon>
        <taxon>Viridiplantae</taxon>
        <taxon>Streptophyta</taxon>
        <taxon>Embryophyta</taxon>
        <taxon>Tracheophyta</taxon>
        <taxon>Spermatophyta</taxon>
        <taxon>Magnoliopsida</taxon>
        <taxon>Liliopsida</taxon>
        <taxon>Poales</taxon>
        <taxon>Poaceae</taxon>
        <taxon>BOP clade</taxon>
        <taxon>Pooideae</taxon>
        <taxon>Triticodae</taxon>
        <taxon>Triticeae</taxon>
        <taxon>Triticinae</taxon>
        <taxon>Aegilops</taxon>
    </lineage>
</organism>
<dbReference type="InterPro" id="IPR003617">
    <property type="entry name" value="TFIIS/CRSP70_N_sub"/>
</dbReference>
<sequence length="619" mass="69603">MAGEGLDRWRGFFRGAGVGICEAIEKAILVAAADEPQEFLRRRDRIAERLFNALLARPSCHGCTASTGSVPPATPAVAEDKGSVRRVPEKDCKEEQDAAAPAEEDHHAEDDDPEAEELEALTNEIDEESQIVGEVLRIKELLLHKQDHSDATLFDSLRRLQLMQLSVSTLKATEIGRAVNGLRKHSSQQIRHLALALIQDWKILVDEWVSTTNVALADNSPGTSNPSVVDDDEEEEGLPSPPLDEGAFFAPETTAIQLSEFFDEMDEDGNLRHNNDVRLGNKRENNGRRPANHSTVSKPELTRPVGTVERDQFRRPELTRQEPPMRHTNQQKPQGSNLQAKPHGMLNKQSRPLSSDSGSMRPMKAATQQKPIGEMKYKQTQEHFGVERKPAMGHVDKSRLRAQPSSGVRLESARPKTQDGLESNVRLEAAKRRLQERYQEAENAKKQRTIQVMELGDIPKPKSNTRQPMVKSRNNIRSRGNGRMVFAEIAGGFRARNRLRSSWEATNLEAICIQLSGFGSAGHAVFLLVRKNMREMRRGVGVSDMTQRSTLYDQCWDEWWHVTCLLHRGPYQRAMHKYLDKQIGVNVEAYVDDVLVKTKRANTLNANWPRPSPIYVDSG</sequence>
<dbReference type="PANTHER" id="PTHR46554">
    <property type="entry name" value="MEDIATOR OF RNA POLYMERASE II TRANSCRIPTION SUBUNIT 26A-RELATED"/>
    <property type="match status" value="1"/>
</dbReference>
<dbReference type="Pfam" id="PF08711">
    <property type="entry name" value="Med26"/>
    <property type="match status" value="1"/>
</dbReference>
<dbReference type="AlphaFoldDB" id="R7WDB0"/>
<evidence type="ECO:0000313" key="6">
    <source>
        <dbReference type="EnsemblPlants" id="EMT17780"/>
    </source>
</evidence>
<feature type="region of interest" description="Disordered" evidence="5">
    <location>
        <begin position="63"/>
        <end position="115"/>
    </location>
</feature>
<feature type="region of interest" description="Disordered" evidence="5">
    <location>
        <begin position="215"/>
        <end position="249"/>
    </location>
</feature>
<evidence type="ECO:0000256" key="3">
    <source>
        <dbReference type="PROSITE-ProRule" id="PRU00649"/>
    </source>
</evidence>
<evidence type="ECO:0000256" key="2">
    <source>
        <dbReference type="ARBA" id="ARBA00023242"/>
    </source>
</evidence>
<protein>
    <submittedName>
        <fullName evidence="6">Uncharacterized protein</fullName>
    </submittedName>
</protein>
<name>R7WDB0_AEGTA</name>
<evidence type="ECO:0000256" key="5">
    <source>
        <dbReference type="SAM" id="MobiDB-lite"/>
    </source>
</evidence>
<feature type="compositionally biased region" description="Basic and acidic residues" evidence="5">
    <location>
        <begin position="78"/>
        <end position="96"/>
    </location>
</feature>
<evidence type="ECO:0000256" key="4">
    <source>
        <dbReference type="SAM" id="Coils"/>
    </source>
</evidence>
<feature type="compositionally biased region" description="Basic and acidic residues" evidence="5">
    <location>
        <begin position="269"/>
        <end position="287"/>
    </location>
</feature>
<dbReference type="PROSITE" id="PS51319">
    <property type="entry name" value="TFIIS_N"/>
    <property type="match status" value="1"/>
</dbReference>
<dbReference type="GO" id="GO:0005634">
    <property type="term" value="C:nucleus"/>
    <property type="evidence" value="ECO:0007669"/>
    <property type="project" value="UniProtKB-SubCell"/>
</dbReference>
<keyword evidence="4" id="KW-0175">Coiled coil</keyword>
<keyword evidence="2 3" id="KW-0539">Nucleus</keyword>
<accession>R7WDB0</accession>
<dbReference type="Gene3D" id="1.20.930.10">
    <property type="entry name" value="Conserved domain common to transcription factors TFIIS, elongin A, CRSP70"/>
    <property type="match status" value="1"/>
</dbReference>
<proteinExistence type="predicted"/>
<dbReference type="EnsemblPlants" id="EMT17780">
    <property type="protein sequence ID" value="EMT17780"/>
    <property type="gene ID" value="F775_26887"/>
</dbReference>